<evidence type="ECO:0000256" key="4">
    <source>
        <dbReference type="ARBA" id="ARBA00007171"/>
    </source>
</evidence>
<evidence type="ECO:0000256" key="1">
    <source>
        <dbReference type="ARBA" id="ARBA00004167"/>
    </source>
</evidence>
<keyword evidence="11 14" id="KW-0472">Membrane</keyword>
<dbReference type="GO" id="GO:0005886">
    <property type="term" value="C:plasma membrane"/>
    <property type="evidence" value="ECO:0007669"/>
    <property type="project" value="UniProtKB-SubCell"/>
</dbReference>
<dbReference type="GO" id="GO:0009252">
    <property type="term" value="P:peptidoglycan biosynthetic process"/>
    <property type="evidence" value="ECO:0007669"/>
    <property type="project" value="UniProtKB-UniPathway"/>
</dbReference>
<dbReference type="Gene3D" id="1.10.10.1230">
    <property type="entry name" value="Penicillin-binding protein, N-terminal non-catalytic domain, head sub-domain"/>
    <property type="match status" value="1"/>
</dbReference>
<dbReference type="STRING" id="1385510.GCA_000425205_02705"/>
<dbReference type="Gene3D" id="3.90.1310.10">
    <property type="entry name" value="Penicillin-binding protein 2a (Domain 2)"/>
    <property type="match status" value="1"/>
</dbReference>
<keyword evidence="7 14" id="KW-0812">Transmembrane</keyword>
<dbReference type="InterPro" id="IPR050515">
    <property type="entry name" value="Beta-lactam/transpept"/>
</dbReference>
<feature type="transmembrane region" description="Helical" evidence="14">
    <location>
        <begin position="12"/>
        <end position="36"/>
    </location>
</feature>
<dbReference type="PANTHER" id="PTHR30627">
    <property type="entry name" value="PEPTIDOGLYCAN D,D-TRANSPEPTIDASE"/>
    <property type="match status" value="1"/>
</dbReference>
<keyword evidence="18" id="KW-1185">Reference proteome</keyword>
<reference evidence="17 18" key="1">
    <citation type="submission" date="2013-08" db="EMBL/GenBank/DDBJ databases">
        <authorList>
            <person name="Huang J."/>
            <person name="Wang G."/>
        </authorList>
    </citation>
    <scope>NUCLEOTIDE SEQUENCE [LARGE SCALE GENOMIC DNA]</scope>
    <source>
        <strain evidence="17 18">JSM 076056</strain>
    </source>
</reference>
<dbReference type="EMBL" id="AVPE01000012">
    <property type="protein sequence ID" value="KGX90851.1"/>
    <property type="molecule type" value="Genomic_DNA"/>
</dbReference>
<dbReference type="GO" id="GO:0008360">
    <property type="term" value="P:regulation of cell shape"/>
    <property type="evidence" value="ECO:0007669"/>
    <property type="project" value="UniProtKB-KW"/>
</dbReference>
<dbReference type="Pfam" id="PF03717">
    <property type="entry name" value="PBP_dimer"/>
    <property type="match status" value="1"/>
</dbReference>
<dbReference type="InterPro" id="IPR036138">
    <property type="entry name" value="PBP_dimer_sf"/>
</dbReference>
<dbReference type="PANTHER" id="PTHR30627:SF2">
    <property type="entry name" value="PEPTIDOGLYCAN D,D-TRANSPEPTIDASE MRDA"/>
    <property type="match status" value="1"/>
</dbReference>
<evidence type="ECO:0000256" key="6">
    <source>
        <dbReference type="ARBA" id="ARBA00022475"/>
    </source>
</evidence>
<dbReference type="AlphaFoldDB" id="A0A0A5GCD7"/>
<dbReference type="EC" id="3.4.16.4" evidence="5"/>
<comment type="subcellular location">
    <subcellularLocation>
        <location evidence="2">Cell membrane</location>
    </subcellularLocation>
    <subcellularLocation>
        <location evidence="1">Membrane</location>
        <topology evidence="1">Single-pass membrane protein</topology>
    </subcellularLocation>
</comment>
<keyword evidence="8" id="KW-0133">Cell shape</keyword>
<evidence type="ECO:0000313" key="18">
    <source>
        <dbReference type="Proteomes" id="UP000030528"/>
    </source>
</evidence>
<evidence type="ECO:0000256" key="11">
    <source>
        <dbReference type="ARBA" id="ARBA00023136"/>
    </source>
</evidence>
<evidence type="ECO:0000256" key="9">
    <source>
        <dbReference type="ARBA" id="ARBA00022984"/>
    </source>
</evidence>
<comment type="similarity">
    <text evidence="4">Belongs to the transpeptidase family.</text>
</comment>
<dbReference type="eggNOG" id="COG0768">
    <property type="taxonomic scope" value="Bacteria"/>
</dbReference>
<keyword evidence="12" id="KW-0961">Cell wall biogenesis/degradation</keyword>
<dbReference type="InterPro" id="IPR005311">
    <property type="entry name" value="PBP_dimer"/>
</dbReference>
<name>A0A0A5GCD7_9BACI</name>
<dbReference type="GO" id="GO:0071972">
    <property type="term" value="F:peptidoglycan L,D-transpeptidase activity"/>
    <property type="evidence" value="ECO:0007669"/>
    <property type="project" value="TreeGrafter"/>
</dbReference>
<comment type="catalytic activity">
    <reaction evidence="13">
        <text>Preferential cleavage: (Ac)2-L-Lys-D-Ala-|-D-Ala. Also transpeptidation of peptidyl-alanyl moieties that are N-acyl substituents of D-alanine.</text>
        <dbReference type="EC" id="3.4.16.4"/>
    </reaction>
</comment>
<dbReference type="SUPFAM" id="SSF56519">
    <property type="entry name" value="Penicillin binding protein dimerisation domain"/>
    <property type="match status" value="1"/>
</dbReference>
<evidence type="ECO:0000256" key="3">
    <source>
        <dbReference type="ARBA" id="ARBA00004752"/>
    </source>
</evidence>
<evidence type="ECO:0000256" key="10">
    <source>
        <dbReference type="ARBA" id="ARBA00022989"/>
    </source>
</evidence>
<evidence type="ECO:0000256" key="13">
    <source>
        <dbReference type="ARBA" id="ARBA00034000"/>
    </source>
</evidence>
<comment type="pathway">
    <text evidence="3">Cell wall biogenesis; peptidoglycan biosynthesis.</text>
</comment>
<sequence length="708" mass="79322">MGNNHKKTKTQLPFRLNILFFTVFLLFSTLVLQLGIVQILNGEDLQEEINKTDKVITKNPSPRGEIYDRNGEVVVSNEPLYSITYTPTQATSSVQKLEVAKKLSNLIDMPEDKLDDITVSDRKDYWYLLKEMNEEDPYEGIVSDEEKASSDDAYGLLMDRLTEEQLSYSGSQMNEIAILHELMTAYALAPHPIKNKGVTQEEYAKVAEHLFQLPGVDVTTDYDRTYTSESTFKSFIGKYEEGIPKEQKDFYLSHNYSLNDRVGISGLEKEYELQLAGQKEIVEHTTDKAGNLIDSKIVNEGKPGDDLVLSIDMEFQQRVDEILKEEFKAAIDLDPFENKYMDSAMAVVMDPNTGEVLAASGQEYNRETNEFRDVATDTIYNAYLPGSTVKGATILAGLDSSAIDPGTTFQDEPIQIKGTATLASYKNFGYLNEVDALAVSSNVYMWKTAMRMMGNGEYVPNDTLSYDEGSFEEMQNYFKQFGLGVQTGVDMYPEEAVGVRDTPKENKGGQMLNFSIGQYNTYTTMQLAQYVSTIANGGYRVKPNIVKEFRTPNAQEEELGPIVKSYETEVLNKVSMSDEDLARVQQGFFETFNTEKGTADGYFSGKSDYVAAGKTGTAQEQKWLDVKNDEGEITGYKPVDVENLTLVGYASGTSLDEPDLAFAVVVPYAGIEARHYINKLIGERILDTYYELQKTTGDSDEEDSTETE</sequence>
<keyword evidence="10 14" id="KW-1133">Transmembrane helix</keyword>
<dbReference type="Gene3D" id="3.40.710.10">
    <property type="entry name" value="DD-peptidase/beta-lactamase superfamily"/>
    <property type="match status" value="1"/>
</dbReference>
<dbReference type="InterPro" id="IPR012338">
    <property type="entry name" value="Beta-lactam/transpept-like"/>
</dbReference>
<dbReference type="SUPFAM" id="SSF56601">
    <property type="entry name" value="beta-lactamase/transpeptidase-like"/>
    <property type="match status" value="1"/>
</dbReference>
<dbReference type="UniPathway" id="UPA00219"/>
<dbReference type="RefSeq" id="WP_026801010.1">
    <property type="nucleotide sequence ID" value="NZ_AULI01000012.1"/>
</dbReference>
<dbReference type="InterPro" id="IPR001460">
    <property type="entry name" value="PCN-bd_Tpept"/>
</dbReference>
<keyword evidence="9" id="KW-0573">Peptidoglycan synthesis</keyword>
<dbReference type="OrthoDB" id="9770103at2"/>
<feature type="domain" description="Penicillin-binding protein dimerisation" evidence="16">
    <location>
        <begin position="59"/>
        <end position="295"/>
    </location>
</feature>
<evidence type="ECO:0000259" key="16">
    <source>
        <dbReference type="Pfam" id="PF03717"/>
    </source>
</evidence>
<evidence type="ECO:0000256" key="8">
    <source>
        <dbReference type="ARBA" id="ARBA00022960"/>
    </source>
</evidence>
<dbReference type="GO" id="GO:0008658">
    <property type="term" value="F:penicillin binding"/>
    <property type="evidence" value="ECO:0007669"/>
    <property type="project" value="InterPro"/>
</dbReference>
<evidence type="ECO:0000256" key="2">
    <source>
        <dbReference type="ARBA" id="ARBA00004236"/>
    </source>
</evidence>
<dbReference type="Proteomes" id="UP000030528">
    <property type="component" value="Unassembled WGS sequence"/>
</dbReference>
<feature type="domain" description="Penicillin-binding protein transpeptidase" evidence="15">
    <location>
        <begin position="345"/>
        <end position="670"/>
    </location>
</feature>
<accession>A0A0A5GCD7</accession>
<dbReference type="Pfam" id="PF00905">
    <property type="entry name" value="Transpeptidase"/>
    <property type="match status" value="1"/>
</dbReference>
<evidence type="ECO:0000256" key="14">
    <source>
        <dbReference type="SAM" id="Phobius"/>
    </source>
</evidence>
<gene>
    <name evidence="17" type="ORF">N781_05620</name>
</gene>
<comment type="caution">
    <text evidence="17">The sequence shown here is derived from an EMBL/GenBank/DDBJ whole genome shotgun (WGS) entry which is preliminary data.</text>
</comment>
<evidence type="ECO:0000256" key="7">
    <source>
        <dbReference type="ARBA" id="ARBA00022692"/>
    </source>
</evidence>
<evidence type="ECO:0000256" key="5">
    <source>
        <dbReference type="ARBA" id="ARBA00012448"/>
    </source>
</evidence>
<evidence type="ECO:0000256" key="12">
    <source>
        <dbReference type="ARBA" id="ARBA00023316"/>
    </source>
</evidence>
<organism evidence="17 18">
    <name type="scientific">Pontibacillus halophilus JSM 076056 = DSM 19796</name>
    <dbReference type="NCBI Taxonomy" id="1385510"/>
    <lineage>
        <taxon>Bacteria</taxon>
        <taxon>Bacillati</taxon>
        <taxon>Bacillota</taxon>
        <taxon>Bacilli</taxon>
        <taxon>Bacillales</taxon>
        <taxon>Bacillaceae</taxon>
        <taxon>Pontibacillus</taxon>
    </lineage>
</organism>
<evidence type="ECO:0000259" key="15">
    <source>
        <dbReference type="Pfam" id="PF00905"/>
    </source>
</evidence>
<evidence type="ECO:0000313" key="17">
    <source>
        <dbReference type="EMBL" id="KGX90851.1"/>
    </source>
</evidence>
<dbReference type="GO" id="GO:0009002">
    <property type="term" value="F:serine-type D-Ala-D-Ala carboxypeptidase activity"/>
    <property type="evidence" value="ECO:0007669"/>
    <property type="project" value="UniProtKB-EC"/>
</dbReference>
<dbReference type="GO" id="GO:0071555">
    <property type="term" value="P:cell wall organization"/>
    <property type="evidence" value="ECO:0007669"/>
    <property type="project" value="UniProtKB-KW"/>
</dbReference>
<proteinExistence type="inferred from homology"/>
<protein>
    <recommendedName>
        <fullName evidence="5">serine-type D-Ala-D-Ala carboxypeptidase</fullName>
        <ecNumber evidence="5">3.4.16.4</ecNumber>
    </recommendedName>
</protein>
<keyword evidence="6" id="KW-1003">Cell membrane</keyword>